<protein>
    <submittedName>
        <fullName evidence="1">Uncharacterized protein</fullName>
    </submittedName>
</protein>
<proteinExistence type="predicted"/>
<sequence>VLSNFLYVGRRQQLEQTWEAARELPPKPTPQQVKEVAERYKDPGVTAEAIAGARAELDRPKEHYVAAPSEKPVIVGTTVSPTTGKRVWVYGEGEPVVGAAGVIEPPRREGRPVGAIERARAEVLFTEKAYRRVKEIEPEIKKALEREARPEPISPLEAARQYYERGRQPLYTGEVEVVAPPRKYPISIAPGAVKIDTSKVIPTLEQIKERYKIPKTKEEIEAMEARAREVEFRVSALGRQSY</sequence>
<feature type="non-terminal residue" evidence="1">
    <location>
        <position position="242"/>
    </location>
</feature>
<comment type="caution">
    <text evidence="1">The sequence shown here is derived from an EMBL/GenBank/DDBJ whole genome shotgun (WGS) entry which is preliminary data.</text>
</comment>
<dbReference type="AlphaFoldDB" id="X0X3E2"/>
<reference evidence="1" key="1">
    <citation type="journal article" date="2014" name="Front. Microbiol.">
        <title>High frequency of phylogenetically diverse reductive dehalogenase-homologous genes in deep subseafloor sedimentary metagenomes.</title>
        <authorList>
            <person name="Kawai M."/>
            <person name="Futagami T."/>
            <person name="Toyoda A."/>
            <person name="Takaki Y."/>
            <person name="Nishi S."/>
            <person name="Hori S."/>
            <person name="Arai W."/>
            <person name="Tsubouchi T."/>
            <person name="Morono Y."/>
            <person name="Uchiyama I."/>
            <person name="Ito T."/>
            <person name="Fujiyama A."/>
            <person name="Inagaki F."/>
            <person name="Takami H."/>
        </authorList>
    </citation>
    <scope>NUCLEOTIDE SEQUENCE</scope>
    <source>
        <strain evidence="1">Expedition CK06-06</strain>
    </source>
</reference>
<evidence type="ECO:0000313" key="1">
    <source>
        <dbReference type="EMBL" id="GAG37525.1"/>
    </source>
</evidence>
<gene>
    <name evidence="1" type="ORF">S01H1_72724</name>
</gene>
<name>X0X3E2_9ZZZZ</name>
<organism evidence="1">
    <name type="scientific">marine sediment metagenome</name>
    <dbReference type="NCBI Taxonomy" id="412755"/>
    <lineage>
        <taxon>unclassified sequences</taxon>
        <taxon>metagenomes</taxon>
        <taxon>ecological metagenomes</taxon>
    </lineage>
</organism>
<accession>X0X3E2</accession>
<dbReference type="EMBL" id="BARS01048534">
    <property type="protein sequence ID" value="GAG37525.1"/>
    <property type="molecule type" value="Genomic_DNA"/>
</dbReference>
<feature type="non-terminal residue" evidence="1">
    <location>
        <position position="1"/>
    </location>
</feature>